<dbReference type="AlphaFoldDB" id="A0A382LUF1"/>
<accession>A0A382LUF1</accession>
<proteinExistence type="predicted"/>
<evidence type="ECO:0000313" key="1">
    <source>
        <dbReference type="EMBL" id="SVC40258.1"/>
    </source>
</evidence>
<feature type="non-terminal residue" evidence="1">
    <location>
        <position position="61"/>
    </location>
</feature>
<organism evidence="1">
    <name type="scientific">marine metagenome</name>
    <dbReference type="NCBI Taxonomy" id="408172"/>
    <lineage>
        <taxon>unclassified sequences</taxon>
        <taxon>metagenomes</taxon>
        <taxon>ecological metagenomes</taxon>
    </lineage>
</organism>
<protein>
    <submittedName>
        <fullName evidence="1">Uncharacterized protein</fullName>
    </submittedName>
</protein>
<dbReference type="EMBL" id="UINC01089288">
    <property type="protein sequence ID" value="SVC40258.1"/>
    <property type="molecule type" value="Genomic_DNA"/>
</dbReference>
<name>A0A382LUF1_9ZZZZ</name>
<reference evidence="1" key="1">
    <citation type="submission" date="2018-05" db="EMBL/GenBank/DDBJ databases">
        <authorList>
            <person name="Lanie J.A."/>
            <person name="Ng W.-L."/>
            <person name="Kazmierczak K.M."/>
            <person name="Andrzejewski T.M."/>
            <person name="Davidsen T.M."/>
            <person name="Wayne K.J."/>
            <person name="Tettelin H."/>
            <person name="Glass J.I."/>
            <person name="Rusch D."/>
            <person name="Podicherti R."/>
            <person name="Tsui H.-C.T."/>
            <person name="Winkler M.E."/>
        </authorList>
    </citation>
    <scope>NUCLEOTIDE SEQUENCE</scope>
</reference>
<gene>
    <name evidence="1" type="ORF">METZ01_LOCUS293112</name>
</gene>
<sequence>MIPQNSHHRAATVIVFKNPVLSPMLHNQSCAPSAGNTAHRNSCIPAQWIKQSSADLADQRI</sequence>